<keyword evidence="5" id="KW-1185">Reference proteome</keyword>
<keyword evidence="3" id="KW-0963">Cytoplasm</keyword>
<evidence type="ECO:0000256" key="3">
    <source>
        <dbReference type="HAMAP-Rule" id="MF_01385"/>
    </source>
</evidence>
<dbReference type="PANTHER" id="PTHR33620:SF1">
    <property type="entry name" value="UREASE ACCESSORY PROTEIN F"/>
    <property type="match status" value="1"/>
</dbReference>
<accession>A0ABZ3J987</accession>
<keyword evidence="1 3" id="KW-0996">Nickel insertion</keyword>
<reference evidence="4" key="1">
    <citation type="submission" date="2024-05" db="EMBL/GenBank/DDBJ databases">
        <title>Isolation and characterization of Sporomusa carbonis sp. nov., a carboxydotrophic hydrogenogen in the genus of Sporomusa isolated from a charcoal burning pile.</title>
        <authorList>
            <person name="Boeer T."/>
            <person name="Rosenbaum F."/>
            <person name="Eysell L."/>
            <person name="Mueller V."/>
            <person name="Daniel R."/>
            <person name="Poehlein A."/>
        </authorList>
    </citation>
    <scope>NUCLEOTIDE SEQUENCE [LARGE SCALE GENOMIC DNA]</scope>
    <source>
        <strain evidence="4">DSM 3132</strain>
    </source>
</reference>
<keyword evidence="2 3" id="KW-0143">Chaperone</keyword>
<dbReference type="PANTHER" id="PTHR33620">
    <property type="entry name" value="UREASE ACCESSORY PROTEIN F"/>
    <property type="match status" value="1"/>
</dbReference>
<dbReference type="Pfam" id="PF01730">
    <property type="entry name" value="UreF"/>
    <property type="match status" value="1"/>
</dbReference>
<comment type="subcellular location">
    <subcellularLocation>
        <location evidence="3">Cytoplasm</location>
    </subcellularLocation>
</comment>
<evidence type="ECO:0000313" key="5">
    <source>
        <dbReference type="Proteomes" id="UP000216052"/>
    </source>
</evidence>
<dbReference type="Gene3D" id="1.10.4190.10">
    <property type="entry name" value="Urease accessory protein UreF"/>
    <property type="match status" value="1"/>
</dbReference>
<evidence type="ECO:0000256" key="1">
    <source>
        <dbReference type="ARBA" id="ARBA00022988"/>
    </source>
</evidence>
<dbReference type="Proteomes" id="UP000216052">
    <property type="component" value="Chromosome"/>
</dbReference>
<name>A0ABZ3J987_SPOA4</name>
<dbReference type="InterPro" id="IPR038277">
    <property type="entry name" value="UreF_sf"/>
</dbReference>
<organism evidence="4 5">
    <name type="scientific">Sporomusa acidovorans (strain ATCC 49682 / DSM 3132 / Mol)</name>
    <dbReference type="NCBI Taxonomy" id="1123286"/>
    <lineage>
        <taxon>Bacteria</taxon>
        <taxon>Bacillati</taxon>
        <taxon>Bacillota</taxon>
        <taxon>Negativicutes</taxon>
        <taxon>Selenomonadales</taxon>
        <taxon>Sporomusaceae</taxon>
        <taxon>Sporomusa</taxon>
    </lineage>
</organism>
<dbReference type="HAMAP" id="MF_01385">
    <property type="entry name" value="UreF"/>
    <property type="match status" value="1"/>
</dbReference>
<proteinExistence type="inferred from homology"/>
<dbReference type="EMBL" id="CP155571">
    <property type="protein sequence ID" value="XFO74840.1"/>
    <property type="molecule type" value="Genomic_DNA"/>
</dbReference>
<sequence>MHGDIPLILLQINDALFPIGGYTQSFGLETYIQQEIVCDRATACDYVRQNLRYNLKYTELLALRLAFEYAQAGDVEGVMRLEQMVTAGKAPKEIRLASHKLGSRFVKTVYAMGAVKEQNVFAQYCERQQQPINHCIAYGVFCAAAGVEERTAMIAYLYAALAAAVTVCVKSVPLSQTDGQRIIYESYALLEQIVTETLLLTEADLCLSTPGFDIRCMQHEQLYSRLYMS</sequence>
<gene>
    <name evidence="3 4" type="primary">ureF</name>
    <name evidence="4" type="ORF">SPACI_049510</name>
</gene>
<comment type="function">
    <text evidence="3">Required for maturation of urease via the functional incorporation of the urease nickel metallocenter.</text>
</comment>
<dbReference type="InterPro" id="IPR002639">
    <property type="entry name" value="UreF"/>
</dbReference>
<dbReference type="PIRSF" id="PIRSF009467">
    <property type="entry name" value="Ureas_acces_UreF"/>
    <property type="match status" value="1"/>
</dbReference>
<comment type="similarity">
    <text evidence="3">Belongs to the UreF family.</text>
</comment>
<dbReference type="RefSeq" id="WP_211285233.1">
    <property type="nucleotide sequence ID" value="NZ_CP155571.1"/>
</dbReference>
<protein>
    <recommendedName>
        <fullName evidence="3">Urease accessory protein UreF</fullName>
    </recommendedName>
</protein>
<evidence type="ECO:0000313" key="4">
    <source>
        <dbReference type="EMBL" id="XFO74840.1"/>
    </source>
</evidence>
<comment type="subunit">
    <text evidence="3">UreD, UreF and UreG form a complex that acts as a GTP-hydrolysis-dependent molecular chaperone, activating the urease apoprotein by helping to assemble the nickel containing metallocenter of UreC. The UreE protein probably delivers the nickel.</text>
</comment>
<evidence type="ECO:0000256" key="2">
    <source>
        <dbReference type="ARBA" id="ARBA00023186"/>
    </source>
</evidence>